<dbReference type="Proteomes" id="UP001243009">
    <property type="component" value="Unassembled WGS sequence"/>
</dbReference>
<evidence type="ECO:0000256" key="1">
    <source>
        <dbReference type="SAM" id="SignalP"/>
    </source>
</evidence>
<dbReference type="EMBL" id="JAUTWS010000006">
    <property type="protein sequence ID" value="MDO9708402.1"/>
    <property type="molecule type" value="Genomic_DNA"/>
</dbReference>
<sequence length="148" mass="15524">MRRRDLLAGAAAAPAATLARPAGAAPLGAPAPVSDDPFLRAAFALAGGGEVPDFVLANARRMIETQFGFGSIDALVKAVAAWRPGEPLPRAIEPIAQRLLVILYTGETDGPDPRTRAGHYPWALAWQQLGFAKAPGICGPGFGQWNRT</sequence>
<evidence type="ECO:0000313" key="3">
    <source>
        <dbReference type="Proteomes" id="UP001243009"/>
    </source>
</evidence>
<reference evidence="2 3" key="1">
    <citation type="submission" date="2023-08" db="EMBL/GenBank/DDBJ databases">
        <title>The draft genome sequence of Paracraurococcus sp. LOR1-02.</title>
        <authorList>
            <person name="Kingkaew E."/>
            <person name="Tanasupawat S."/>
        </authorList>
    </citation>
    <scope>NUCLEOTIDE SEQUENCE [LARGE SCALE GENOMIC DNA]</scope>
    <source>
        <strain evidence="2 3">LOR1-02</strain>
    </source>
</reference>
<organism evidence="2 3">
    <name type="scientific">Paracraurococcus lichenis</name>
    <dbReference type="NCBI Taxonomy" id="3064888"/>
    <lineage>
        <taxon>Bacteria</taxon>
        <taxon>Pseudomonadati</taxon>
        <taxon>Pseudomonadota</taxon>
        <taxon>Alphaproteobacteria</taxon>
        <taxon>Acetobacterales</taxon>
        <taxon>Roseomonadaceae</taxon>
        <taxon>Paracraurococcus</taxon>
    </lineage>
</organism>
<accession>A0ABT9DWY0</accession>
<dbReference type="RefSeq" id="WP_305103272.1">
    <property type="nucleotide sequence ID" value="NZ_JAUTWS010000006.1"/>
</dbReference>
<keyword evidence="1" id="KW-0732">Signal</keyword>
<gene>
    <name evidence="2" type="ORF">Q7A36_08610</name>
</gene>
<keyword evidence="3" id="KW-1185">Reference proteome</keyword>
<proteinExistence type="predicted"/>
<evidence type="ECO:0000313" key="2">
    <source>
        <dbReference type="EMBL" id="MDO9708402.1"/>
    </source>
</evidence>
<dbReference type="PROSITE" id="PS51318">
    <property type="entry name" value="TAT"/>
    <property type="match status" value="1"/>
</dbReference>
<comment type="caution">
    <text evidence="2">The sequence shown here is derived from an EMBL/GenBank/DDBJ whole genome shotgun (WGS) entry which is preliminary data.</text>
</comment>
<name>A0ABT9DWY0_9PROT</name>
<feature type="signal peptide" evidence="1">
    <location>
        <begin position="1"/>
        <end position="24"/>
    </location>
</feature>
<protein>
    <recommendedName>
        <fullName evidence="4">Gluconate 2-dehydrogenase subunit 3 family protein</fullName>
    </recommendedName>
</protein>
<dbReference type="InterPro" id="IPR006311">
    <property type="entry name" value="TAT_signal"/>
</dbReference>
<feature type="chain" id="PRO_5046470381" description="Gluconate 2-dehydrogenase subunit 3 family protein" evidence="1">
    <location>
        <begin position="25"/>
        <end position="148"/>
    </location>
</feature>
<evidence type="ECO:0008006" key="4">
    <source>
        <dbReference type="Google" id="ProtNLM"/>
    </source>
</evidence>